<dbReference type="GO" id="GO:0003978">
    <property type="term" value="F:UDP-glucose 4-epimerase activity"/>
    <property type="evidence" value="ECO:0007669"/>
    <property type="project" value="UniProtKB-EC"/>
</dbReference>
<accession>A0A7W8NMI5</accession>
<dbReference type="SUPFAM" id="SSF51735">
    <property type="entry name" value="NAD(P)-binding Rossmann-fold domains"/>
    <property type="match status" value="1"/>
</dbReference>
<evidence type="ECO:0000313" key="2">
    <source>
        <dbReference type="EMBL" id="GHF36623.1"/>
    </source>
</evidence>
<sequence>MNAVVAVTGAEGFIGSHLVEALVRAGFRVRAMVLYNSFGSWGWLEQLPPDVLAEVDVVLGDVRDPLSVREVLRGAEVVYHLAALIAIPYSYRAPHSYVQTNVVGTLNVLEAVRELETPRLIHTSTSEVYGTARQVPIRESHPLQAQSPYAASKVGADKLVESYHLSFGLPAVTLRPFNTFGPRQSARAVIPTVISQIAARRDVIKVGSLAPTRDFNYVADTAQSFLAVGTAPAEKVLGRTLNTGTGVEVSVGALVEAIADVMGARVEVEQEAERMRPDASEVMRLISDSSALRDLTGWQPAYTLHAGLEQTSQWFLHPANLAHYRPGQYAI</sequence>
<dbReference type="CDD" id="cd05257">
    <property type="entry name" value="Arna_like_SDR_e"/>
    <property type="match status" value="1"/>
</dbReference>
<dbReference type="InterPro" id="IPR036291">
    <property type="entry name" value="NAD(P)-bd_dom_sf"/>
</dbReference>
<dbReference type="Pfam" id="PF16363">
    <property type="entry name" value="GDP_Man_Dehyd"/>
    <property type="match status" value="1"/>
</dbReference>
<evidence type="ECO:0000313" key="3">
    <source>
        <dbReference type="EMBL" id="MBB5375844.1"/>
    </source>
</evidence>
<dbReference type="RefSeq" id="WP_184110102.1">
    <property type="nucleotide sequence ID" value="NZ_BNAJ01000002.1"/>
</dbReference>
<dbReference type="Gene3D" id="3.90.25.10">
    <property type="entry name" value="UDP-galactose 4-epimerase, domain 1"/>
    <property type="match status" value="1"/>
</dbReference>
<organism evidence="3 4">
    <name type="scientific">Deinococcus metalli</name>
    <dbReference type="NCBI Taxonomy" id="1141878"/>
    <lineage>
        <taxon>Bacteria</taxon>
        <taxon>Thermotogati</taxon>
        <taxon>Deinococcota</taxon>
        <taxon>Deinococci</taxon>
        <taxon>Deinococcales</taxon>
        <taxon>Deinococcaceae</taxon>
        <taxon>Deinococcus</taxon>
    </lineage>
</organism>
<feature type="domain" description="NAD(P)-binding" evidence="1">
    <location>
        <begin position="7"/>
        <end position="310"/>
    </location>
</feature>
<reference evidence="2" key="1">
    <citation type="journal article" date="2014" name="Int. J. Syst. Evol. Microbiol.">
        <title>Complete genome of a new Firmicutes species belonging to the dominant human colonic microbiota ('Ruminococcus bicirculans') reveals two chromosomes and a selective capacity to utilize plant glucans.</title>
        <authorList>
            <consortium name="NISC Comparative Sequencing Program"/>
            <person name="Wegmann U."/>
            <person name="Louis P."/>
            <person name="Goesmann A."/>
            <person name="Henrissat B."/>
            <person name="Duncan S.H."/>
            <person name="Flint H.J."/>
        </authorList>
    </citation>
    <scope>NUCLEOTIDE SEQUENCE</scope>
    <source>
        <strain evidence="2">CGMCC 1.18437</strain>
    </source>
</reference>
<evidence type="ECO:0000313" key="4">
    <source>
        <dbReference type="Proteomes" id="UP000539473"/>
    </source>
</evidence>
<evidence type="ECO:0000259" key="1">
    <source>
        <dbReference type="Pfam" id="PF16363"/>
    </source>
</evidence>
<reference evidence="3 4" key="3">
    <citation type="submission" date="2020-08" db="EMBL/GenBank/DDBJ databases">
        <title>Genomic Encyclopedia of Type Strains, Phase IV (KMG-IV): sequencing the most valuable type-strain genomes for metagenomic binning, comparative biology and taxonomic classification.</title>
        <authorList>
            <person name="Goeker M."/>
        </authorList>
    </citation>
    <scope>NUCLEOTIDE SEQUENCE [LARGE SCALE GENOMIC DNA]</scope>
    <source>
        <strain evidence="3 4">DSM 27521</strain>
    </source>
</reference>
<dbReference type="PANTHER" id="PTHR43000">
    <property type="entry name" value="DTDP-D-GLUCOSE 4,6-DEHYDRATASE-RELATED"/>
    <property type="match status" value="1"/>
</dbReference>
<dbReference type="Proteomes" id="UP000539473">
    <property type="component" value="Unassembled WGS sequence"/>
</dbReference>
<comment type="caution">
    <text evidence="3">The sequence shown here is derived from an EMBL/GenBank/DDBJ whole genome shotgun (WGS) entry which is preliminary data.</text>
</comment>
<reference evidence="5" key="2">
    <citation type="journal article" date="2019" name="Int. J. Syst. Evol. Microbiol.">
        <title>The Global Catalogue of Microorganisms (GCM) 10K type strain sequencing project: providing services to taxonomists for standard genome sequencing and annotation.</title>
        <authorList>
            <consortium name="The Broad Institute Genomics Platform"/>
            <consortium name="The Broad Institute Genome Sequencing Center for Infectious Disease"/>
            <person name="Wu L."/>
            <person name="Ma J."/>
        </authorList>
    </citation>
    <scope>NUCLEOTIDE SEQUENCE [LARGE SCALE GENOMIC DNA]</scope>
    <source>
        <strain evidence="5">CGMCC 1.18437</strain>
    </source>
</reference>
<dbReference type="EMBL" id="BNAJ01000002">
    <property type="protein sequence ID" value="GHF36623.1"/>
    <property type="molecule type" value="Genomic_DNA"/>
</dbReference>
<evidence type="ECO:0000313" key="5">
    <source>
        <dbReference type="Proteomes" id="UP000619376"/>
    </source>
</evidence>
<dbReference type="GO" id="GO:0016831">
    <property type="term" value="F:carboxy-lyase activity"/>
    <property type="evidence" value="ECO:0007669"/>
    <property type="project" value="InterPro"/>
</dbReference>
<dbReference type="Proteomes" id="UP000619376">
    <property type="component" value="Unassembled WGS sequence"/>
</dbReference>
<name>A0A7W8NMI5_9DEIO</name>
<dbReference type="InterPro" id="IPR045869">
    <property type="entry name" value="Arna-like_SDR_e"/>
</dbReference>
<protein>
    <submittedName>
        <fullName evidence="3">UDP-glucose 4-epimerase</fullName>
        <ecNumber evidence="3">5.1.3.2</ecNumber>
    </submittedName>
</protein>
<keyword evidence="3" id="KW-0413">Isomerase</keyword>
<dbReference type="EC" id="5.1.3.2" evidence="3"/>
<gene>
    <name evidence="2" type="ORF">GCM10017781_11590</name>
    <name evidence="3" type="ORF">HNQ07_001301</name>
</gene>
<dbReference type="AlphaFoldDB" id="A0A7W8NMI5"/>
<dbReference type="InterPro" id="IPR016040">
    <property type="entry name" value="NAD(P)-bd_dom"/>
</dbReference>
<proteinExistence type="predicted"/>
<keyword evidence="5" id="KW-1185">Reference proteome</keyword>
<reference evidence="2" key="4">
    <citation type="submission" date="2024-05" db="EMBL/GenBank/DDBJ databases">
        <authorList>
            <person name="Sun Q."/>
            <person name="Zhou Y."/>
        </authorList>
    </citation>
    <scope>NUCLEOTIDE SEQUENCE</scope>
    <source>
        <strain evidence="2">CGMCC 1.18437</strain>
    </source>
</reference>
<dbReference type="EMBL" id="JACHFK010000002">
    <property type="protein sequence ID" value="MBB5375844.1"/>
    <property type="molecule type" value="Genomic_DNA"/>
</dbReference>
<dbReference type="Gene3D" id="3.40.50.720">
    <property type="entry name" value="NAD(P)-binding Rossmann-like Domain"/>
    <property type="match status" value="1"/>
</dbReference>